<accession>A0AA40KA85</accession>
<evidence type="ECO:0000313" key="2">
    <source>
        <dbReference type="Proteomes" id="UP001172155"/>
    </source>
</evidence>
<dbReference type="Proteomes" id="UP001172155">
    <property type="component" value="Unassembled WGS sequence"/>
</dbReference>
<gene>
    <name evidence="1" type="ORF">B0T18DRAFT_403573</name>
</gene>
<dbReference type="EMBL" id="JAUKUD010000002">
    <property type="protein sequence ID" value="KAK0751874.1"/>
    <property type="molecule type" value="Genomic_DNA"/>
</dbReference>
<dbReference type="PANTHER" id="PTHR13593:SF146">
    <property type="entry name" value="PLC-LIKE PHOSPHODIESTERASE"/>
    <property type="match status" value="1"/>
</dbReference>
<dbReference type="GO" id="GO:0006629">
    <property type="term" value="P:lipid metabolic process"/>
    <property type="evidence" value="ECO:0007669"/>
    <property type="project" value="InterPro"/>
</dbReference>
<sequence>MTGCCSCLNAFRSRKSAEPTPEPPAEPIPDPVPVVATGINIMPSKGVHVFTYIAVPGVAIEVSVPGQTIKVDRLHEFWNSTMEVESRAITSFFDKTGRFTFKVFRNGALLTEQWVNVNAITGNASGGTMDTIARTPSIFPSGDLIISYGLYEAGNNGVLPNRHQCYVTVTPNHAGWMGRVAPPGSDAENRPFTRLVLPSPHDVGMNSMQSSEAVLRKLGGAIVATMIHDDALLSQITNAVSGPAIGLIAPNIIASLAVTQKDPLDAMLQLGARYFEYRPAHCHRAIVPSGALPDRLYFQHAAIPGMDYGEFLRGVVAFLVARPTEIAVVQLRWDGVPPECARPSDQEQREYLDEALRAAGGGQLVVGSLEDMHRLSIGQLRRERKRLIVMVMVDSLSTYTDEGNATLNGDSIVAAFPRVLTPENARGKAFINIQCQATATNVPKAVVVSVLEASSTTSCVMATKAICDHKTIPWCRDNVLRTCGRDHMVVMMNDFLDGATADVAVRLSEQRLAL</sequence>
<name>A0AA40KA85_9PEZI</name>
<keyword evidence="2" id="KW-1185">Reference proteome</keyword>
<protein>
    <recommendedName>
        <fullName evidence="3">PLC-like phosphodiesterase</fullName>
    </recommendedName>
</protein>
<dbReference type="SUPFAM" id="SSF51695">
    <property type="entry name" value="PLC-like phosphodiesterases"/>
    <property type="match status" value="1"/>
</dbReference>
<dbReference type="PANTHER" id="PTHR13593">
    <property type="match status" value="1"/>
</dbReference>
<reference evidence="1" key="1">
    <citation type="submission" date="2023-06" db="EMBL/GenBank/DDBJ databases">
        <title>Genome-scale phylogeny and comparative genomics of the fungal order Sordariales.</title>
        <authorList>
            <consortium name="Lawrence Berkeley National Laboratory"/>
            <person name="Hensen N."/>
            <person name="Bonometti L."/>
            <person name="Westerberg I."/>
            <person name="Brannstrom I.O."/>
            <person name="Guillou S."/>
            <person name="Cros-Aarteil S."/>
            <person name="Calhoun S."/>
            <person name="Haridas S."/>
            <person name="Kuo A."/>
            <person name="Mondo S."/>
            <person name="Pangilinan J."/>
            <person name="Riley R."/>
            <person name="LaButti K."/>
            <person name="Andreopoulos B."/>
            <person name="Lipzen A."/>
            <person name="Chen C."/>
            <person name="Yanf M."/>
            <person name="Daum C."/>
            <person name="Ng V."/>
            <person name="Clum A."/>
            <person name="Steindorff A."/>
            <person name="Ohm R."/>
            <person name="Martin F."/>
            <person name="Silar P."/>
            <person name="Natvig D."/>
            <person name="Lalanne C."/>
            <person name="Gautier V."/>
            <person name="Ament-velasquez S.L."/>
            <person name="Kruys A."/>
            <person name="Hutchinson M.I."/>
            <person name="Powell A.J."/>
            <person name="Barry K."/>
            <person name="Miller A.N."/>
            <person name="Grigoriev I.V."/>
            <person name="Debuchy R."/>
            <person name="Gladieux P."/>
            <person name="Thoren M.H."/>
            <person name="Johannesson H."/>
        </authorList>
    </citation>
    <scope>NUCLEOTIDE SEQUENCE</scope>
    <source>
        <strain evidence="1">SMH3187-1</strain>
    </source>
</reference>
<evidence type="ECO:0000313" key="1">
    <source>
        <dbReference type="EMBL" id="KAK0751874.1"/>
    </source>
</evidence>
<dbReference type="InterPro" id="IPR017946">
    <property type="entry name" value="PLC-like_Pdiesterase_TIM-brl"/>
</dbReference>
<dbReference type="GO" id="GO:0008081">
    <property type="term" value="F:phosphoric diester hydrolase activity"/>
    <property type="evidence" value="ECO:0007669"/>
    <property type="project" value="InterPro"/>
</dbReference>
<dbReference type="AlphaFoldDB" id="A0AA40KA85"/>
<dbReference type="Gene3D" id="3.20.20.190">
    <property type="entry name" value="Phosphatidylinositol (PI) phosphodiesterase"/>
    <property type="match status" value="1"/>
</dbReference>
<evidence type="ECO:0008006" key="3">
    <source>
        <dbReference type="Google" id="ProtNLM"/>
    </source>
</evidence>
<comment type="caution">
    <text evidence="1">The sequence shown here is derived from an EMBL/GenBank/DDBJ whole genome shotgun (WGS) entry which is preliminary data.</text>
</comment>
<proteinExistence type="predicted"/>
<organism evidence="1 2">
    <name type="scientific">Schizothecium vesticola</name>
    <dbReference type="NCBI Taxonomy" id="314040"/>
    <lineage>
        <taxon>Eukaryota</taxon>
        <taxon>Fungi</taxon>
        <taxon>Dikarya</taxon>
        <taxon>Ascomycota</taxon>
        <taxon>Pezizomycotina</taxon>
        <taxon>Sordariomycetes</taxon>
        <taxon>Sordariomycetidae</taxon>
        <taxon>Sordariales</taxon>
        <taxon>Schizotheciaceae</taxon>
        <taxon>Schizothecium</taxon>
    </lineage>
</organism>
<dbReference type="InterPro" id="IPR051057">
    <property type="entry name" value="PI-PLC_domain"/>
</dbReference>